<accession>A0A820IVU7</accession>
<dbReference type="AlphaFoldDB" id="A0A820IVU7"/>
<reference evidence="1" key="1">
    <citation type="submission" date="2021-02" db="EMBL/GenBank/DDBJ databases">
        <authorList>
            <person name="Nowell W R."/>
        </authorList>
    </citation>
    <scope>NUCLEOTIDE SEQUENCE</scope>
</reference>
<feature type="non-terminal residue" evidence="1">
    <location>
        <position position="259"/>
    </location>
</feature>
<dbReference type="PANTHER" id="PTHR32387">
    <property type="entry name" value="WU:FJ29H11"/>
    <property type="match status" value="1"/>
</dbReference>
<proteinExistence type="predicted"/>
<evidence type="ECO:0000313" key="2">
    <source>
        <dbReference type="Proteomes" id="UP000663868"/>
    </source>
</evidence>
<gene>
    <name evidence="1" type="ORF">KXQ929_LOCUS46370</name>
</gene>
<protein>
    <submittedName>
        <fullName evidence="1">Uncharacterized protein</fullName>
    </submittedName>
</protein>
<dbReference type="EMBL" id="CAJOBB010015386">
    <property type="protein sequence ID" value="CAF4316247.1"/>
    <property type="molecule type" value="Genomic_DNA"/>
</dbReference>
<sequence>MSRLKSIVQLLTNKNFQQPTQTSIHFTPKYGNPYDLLKDFSTYNWILLSDEYIMNISSSNERKKLHQFFSELGVSDFLFPIDNWTYEQFDSLINIQSMSINKRLFTILQENWVITKETELFLKHLKDSIWIPTIHSSYSYNEQLDQVDINKICELNQSNNIYIKTKQIQKLFEQHVTYVDVEIDSNSSFANDLGLIEHITLDDVISMLTHWCKKSIFYTSLSHMQNIYNYIYQNMSRNELQDLINTKPIFFVPIDSSVD</sequence>
<dbReference type="InterPro" id="IPR052957">
    <property type="entry name" value="Auxin_embryo_med"/>
</dbReference>
<comment type="caution">
    <text evidence="1">The sequence shown here is derived from an EMBL/GenBank/DDBJ whole genome shotgun (WGS) entry which is preliminary data.</text>
</comment>
<dbReference type="Proteomes" id="UP000663868">
    <property type="component" value="Unassembled WGS sequence"/>
</dbReference>
<dbReference type="PANTHER" id="PTHR32387:SF0">
    <property type="entry name" value="PROTEIN NO VEIN"/>
    <property type="match status" value="1"/>
</dbReference>
<name>A0A820IVU7_9BILA</name>
<evidence type="ECO:0000313" key="1">
    <source>
        <dbReference type="EMBL" id="CAF4316247.1"/>
    </source>
</evidence>
<organism evidence="1 2">
    <name type="scientific">Adineta steineri</name>
    <dbReference type="NCBI Taxonomy" id="433720"/>
    <lineage>
        <taxon>Eukaryota</taxon>
        <taxon>Metazoa</taxon>
        <taxon>Spiralia</taxon>
        <taxon>Gnathifera</taxon>
        <taxon>Rotifera</taxon>
        <taxon>Eurotatoria</taxon>
        <taxon>Bdelloidea</taxon>
        <taxon>Adinetida</taxon>
        <taxon>Adinetidae</taxon>
        <taxon>Adineta</taxon>
    </lineage>
</organism>